<keyword evidence="2" id="KW-1003">Cell membrane</keyword>
<dbReference type="AlphaFoldDB" id="A0A4U1HNZ6"/>
<keyword evidence="5 9" id="KW-1133">Transmembrane helix</keyword>
<dbReference type="Gene3D" id="3.30.450.20">
    <property type="entry name" value="PAS domain"/>
    <property type="match status" value="1"/>
</dbReference>
<dbReference type="FunFam" id="1.10.287.950:FF:000001">
    <property type="entry name" value="Methyl-accepting chemotaxis sensory transducer"/>
    <property type="match status" value="1"/>
</dbReference>
<dbReference type="Pfam" id="PF17200">
    <property type="entry name" value="sCache_2"/>
    <property type="match status" value="1"/>
</dbReference>
<dbReference type="GO" id="GO:0004888">
    <property type="term" value="F:transmembrane signaling receptor activity"/>
    <property type="evidence" value="ECO:0007669"/>
    <property type="project" value="InterPro"/>
</dbReference>
<comment type="similarity">
    <text evidence="7">Belongs to the methyl-accepting chemotaxis (MCP) protein family.</text>
</comment>
<evidence type="ECO:0000256" key="2">
    <source>
        <dbReference type="ARBA" id="ARBA00022475"/>
    </source>
</evidence>
<dbReference type="PRINTS" id="PR00260">
    <property type="entry name" value="CHEMTRNSDUCR"/>
</dbReference>
<dbReference type="GO" id="GO:0006935">
    <property type="term" value="P:chemotaxis"/>
    <property type="evidence" value="ECO:0007669"/>
    <property type="project" value="InterPro"/>
</dbReference>
<evidence type="ECO:0000256" key="5">
    <source>
        <dbReference type="ARBA" id="ARBA00022989"/>
    </source>
</evidence>
<evidence type="ECO:0000256" key="8">
    <source>
        <dbReference type="PROSITE-ProRule" id="PRU00284"/>
    </source>
</evidence>
<gene>
    <name evidence="11" type="ORF">FAZ69_25720</name>
</gene>
<feature type="transmembrane region" description="Helical" evidence="9">
    <location>
        <begin position="182"/>
        <end position="205"/>
    </location>
</feature>
<dbReference type="GO" id="GO:0005886">
    <property type="term" value="C:plasma membrane"/>
    <property type="evidence" value="ECO:0007669"/>
    <property type="project" value="UniProtKB-SubCell"/>
</dbReference>
<protein>
    <submittedName>
        <fullName evidence="11">Chemotaxis protein</fullName>
    </submittedName>
</protein>
<keyword evidence="3" id="KW-0488">Methylation</keyword>
<evidence type="ECO:0000256" key="9">
    <source>
        <dbReference type="SAM" id="Phobius"/>
    </source>
</evidence>
<dbReference type="SMART" id="SM01049">
    <property type="entry name" value="Cache_2"/>
    <property type="match status" value="1"/>
</dbReference>
<keyword evidence="4 9" id="KW-0812">Transmembrane</keyword>
<reference evidence="11 12" key="1">
    <citation type="submission" date="2019-04" db="EMBL/GenBank/DDBJ databases">
        <title>Trinickia sp. 7GSK02, isolated from subtropical forest soil.</title>
        <authorList>
            <person name="Gao Z.-H."/>
            <person name="Qiu L.-H."/>
        </authorList>
    </citation>
    <scope>NUCLEOTIDE SEQUENCE [LARGE SCALE GENOMIC DNA]</scope>
    <source>
        <strain evidence="11 12">7GSK02</strain>
    </source>
</reference>
<proteinExistence type="inferred from homology"/>
<evidence type="ECO:0000313" key="12">
    <source>
        <dbReference type="Proteomes" id="UP000305539"/>
    </source>
</evidence>
<dbReference type="Gene3D" id="1.10.287.950">
    <property type="entry name" value="Methyl-accepting chemotaxis protein"/>
    <property type="match status" value="1"/>
</dbReference>
<keyword evidence="8" id="KW-0807">Transducer</keyword>
<dbReference type="PANTHER" id="PTHR43531">
    <property type="entry name" value="PROTEIN ICFG"/>
    <property type="match status" value="1"/>
</dbReference>
<comment type="caution">
    <text evidence="11">The sequence shown here is derived from an EMBL/GenBank/DDBJ whole genome shotgun (WGS) entry which is preliminary data.</text>
</comment>
<dbReference type="EMBL" id="SWJE01000015">
    <property type="protein sequence ID" value="TKC83095.1"/>
    <property type="molecule type" value="Genomic_DNA"/>
</dbReference>
<evidence type="ECO:0000256" key="3">
    <source>
        <dbReference type="ARBA" id="ARBA00022481"/>
    </source>
</evidence>
<dbReference type="InterPro" id="IPR004090">
    <property type="entry name" value="Chemotax_Me-accpt_rcpt"/>
</dbReference>
<dbReference type="InterPro" id="IPR004089">
    <property type="entry name" value="MCPsignal_dom"/>
</dbReference>
<dbReference type="OrthoDB" id="8555762at2"/>
<dbReference type="RefSeq" id="WP_136897908.1">
    <property type="nucleotide sequence ID" value="NZ_SWJE01000015.1"/>
</dbReference>
<dbReference type="SMART" id="SM00283">
    <property type="entry name" value="MA"/>
    <property type="match status" value="1"/>
</dbReference>
<organism evidence="11 12">
    <name type="scientific">Trinickia terrae</name>
    <dbReference type="NCBI Taxonomy" id="2571161"/>
    <lineage>
        <taxon>Bacteria</taxon>
        <taxon>Pseudomonadati</taxon>
        <taxon>Pseudomonadota</taxon>
        <taxon>Betaproteobacteria</taxon>
        <taxon>Burkholderiales</taxon>
        <taxon>Burkholderiaceae</taxon>
        <taxon>Trinickia</taxon>
    </lineage>
</organism>
<dbReference type="CDD" id="cd11386">
    <property type="entry name" value="MCP_signal"/>
    <property type="match status" value="1"/>
</dbReference>
<evidence type="ECO:0000256" key="6">
    <source>
        <dbReference type="ARBA" id="ARBA00023136"/>
    </source>
</evidence>
<comment type="subcellular location">
    <subcellularLocation>
        <location evidence="1">Cell membrane</location>
        <topology evidence="1">Multi-pass membrane protein</topology>
    </subcellularLocation>
</comment>
<dbReference type="InterPro" id="IPR033480">
    <property type="entry name" value="sCache_2"/>
</dbReference>
<dbReference type="InterPro" id="IPR051310">
    <property type="entry name" value="MCP_chemotaxis"/>
</dbReference>
<feature type="domain" description="Methyl-accepting transducer" evidence="10">
    <location>
        <begin position="266"/>
        <end position="495"/>
    </location>
</feature>
<evidence type="ECO:0000259" key="10">
    <source>
        <dbReference type="PROSITE" id="PS50111"/>
    </source>
</evidence>
<dbReference type="PROSITE" id="PS50111">
    <property type="entry name" value="CHEMOTAXIS_TRANSDUC_2"/>
    <property type="match status" value="1"/>
</dbReference>
<keyword evidence="6 9" id="KW-0472">Membrane</keyword>
<dbReference type="PANTHER" id="PTHR43531:SF14">
    <property type="entry name" value="METHYL-ACCEPTING CHEMOTAXIS PROTEIN I-RELATED"/>
    <property type="match status" value="1"/>
</dbReference>
<dbReference type="GO" id="GO:0007165">
    <property type="term" value="P:signal transduction"/>
    <property type="evidence" value="ECO:0007669"/>
    <property type="project" value="UniProtKB-KW"/>
</dbReference>
<dbReference type="SUPFAM" id="SSF58104">
    <property type="entry name" value="Methyl-accepting chemotaxis protein (MCP) signaling domain"/>
    <property type="match status" value="1"/>
</dbReference>
<sequence>MKLSTKLLALVIAALLGVALLAATALHTLRTTLVDSRREEIVILLTKAEHLVNAYRDLQARGALTREQAQQQAKEALSQLNANTKSYYWVTTSDSLNLVHLNPKFVGTKAKGNRTTSGLTDNEAYRQGLAQSHFALVDVLIKRSPDAEPEPKLQGVVAIPDWDWWIGTGFFYDDIDATFTKLAITLGLISIAIAAAVAAIAWAVLRSVKRTLGGEPAYAAGIASDIASGNMSANLDAASVVPGSLLAALGEMKTRLAAMIAEIQSASQSIALGSSEIAQGNLDLSQRTEQQAASLQETAASMEQLTSTVKQNADNARQANGLATRATGIADAGNDAVQSMVATIGEISGSSSKISEITGVIEGIAFQTNILALNAAVEAARAGEQGRGFAVVAGEVRSLAQRSAGAAKEIKELIASSVSMIQGGAKEASEVSETMADVKRAIKQVSDIVGEISAASEEQSRGIEQVSLAVTQMDEVTQQNAALVEQAAAAAQSLEEQTGKLREAVAVFRTGAA</sequence>
<evidence type="ECO:0000256" key="1">
    <source>
        <dbReference type="ARBA" id="ARBA00004651"/>
    </source>
</evidence>
<name>A0A4U1HNZ6_9BURK</name>
<evidence type="ECO:0000256" key="4">
    <source>
        <dbReference type="ARBA" id="ARBA00022692"/>
    </source>
</evidence>
<accession>A0A4U1HNZ6</accession>
<evidence type="ECO:0000256" key="7">
    <source>
        <dbReference type="ARBA" id="ARBA00029447"/>
    </source>
</evidence>
<dbReference type="Pfam" id="PF00015">
    <property type="entry name" value="MCPsignal"/>
    <property type="match status" value="1"/>
</dbReference>
<keyword evidence="12" id="KW-1185">Reference proteome</keyword>
<dbReference type="Proteomes" id="UP000305539">
    <property type="component" value="Unassembled WGS sequence"/>
</dbReference>
<evidence type="ECO:0000313" key="11">
    <source>
        <dbReference type="EMBL" id="TKC83095.1"/>
    </source>
</evidence>